<feature type="binding site" evidence="10">
    <location>
        <position position="30"/>
    </location>
    <ligand>
        <name>pyruvate</name>
        <dbReference type="ChEBI" id="CHEBI:15361"/>
    </ligand>
</feature>
<dbReference type="Gene3D" id="3.40.920.10">
    <property type="entry name" value="Pyruvate-ferredoxin oxidoreductase, PFOR, domain III"/>
    <property type="match status" value="1"/>
</dbReference>
<dbReference type="PROSITE" id="PS00198">
    <property type="entry name" value="4FE4S_FER_1"/>
    <property type="match status" value="1"/>
</dbReference>
<evidence type="ECO:0000256" key="6">
    <source>
        <dbReference type="ARBA" id="ARBA00023002"/>
    </source>
</evidence>
<evidence type="ECO:0000256" key="9">
    <source>
        <dbReference type="PIRNR" id="PIRNR000159"/>
    </source>
</evidence>
<dbReference type="GO" id="GO:0022900">
    <property type="term" value="P:electron transport chain"/>
    <property type="evidence" value="ECO:0007669"/>
    <property type="project" value="InterPro"/>
</dbReference>
<dbReference type="InterPro" id="IPR017900">
    <property type="entry name" value="4Fe4S_Fe_S_CS"/>
</dbReference>
<feature type="binding site" evidence="10">
    <location>
        <position position="840"/>
    </location>
    <ligand>
        <name>thiamine diphosphate</name>
        <dbReference type="ChEBI" id="CHEBI:58937"/>
    </ligand>
</feature>
<feature type="binding site" evidence="12">
    <location>
        <position position="697"/>
    </location>
    <ligand>
        <name>[4Fe-4S] cluster</name>
        <dbReference type="ChEBI" id="CHEBI:49883"/>
        <label>1</label>
    </ligand>
</feature>
<dbReference type="Gene3D" id="3.30.70.20">
    <property type="match status" value="1"/>
</dbReference>
<evidence type="ECO:0000256" key="11">
    <source>
        <dbReference type="PIRSR" id="PIRSR000159-2"/>
    </source>
</evidence>
<feature type="binding site" evidence="10">
    <location>
        <position position="817"/>
    </location>
    <ligand>
        <name>thiamine diphosphate</name>
        <dbReference type="ChEBI" id="CHEBI:58937"/>
    </ligand>
</feature>
<dbReference type="InterPro" id="IPR050722">
    <property type="entry name" value="Pyruvate:ferred/Flavod_OxRd"/>
</dbReference>
<feature type="binding site" evidence="12">
    <location>
        <position position="701"/>
    </location>
    <ligand>
        <name>[4Fe-4S] cluster</name>
        <dbReference type="ChEBI" id="CHEBI:49883"/>
        <label>2</label>
    </ligand>
</feature>
<protein>
    <recommendedName>
        <fullName evidence="9">Pyruvate:ferredoxin oxidoreductase</fullName>
        <ecNumber evidence="9">1.2.7.1</ecNumber>
    </recommendedName>
    <alternativeName>
        <fullName evidence="9">Pyruvate synthase</fullName>
    </alternativeName>
</protein>
<dbReference type="InterPro" id="IPR019752">
    <property type="entry name" value="Pyrv/ketoisovalerate_OxRed_cat"/>
</dbReference>
<dbReference type="HOGENOM" id="CLU_002569_0_0_9"/>
<gene>
    <name evidence="14" type="primary">nifJ</name>
    <name evidence="14" type="ORF">CM240_1555</name>
</gene>
<dbReference type="Pfam" id="PF01855">
    <property type="entry name" value="POR_N"/>
    <property type="match status" value="1"/>
</dbReference>
<dbReference type="InterPro" id="IPR002869">
    <property type="entry name" value="Pyrv_flavodox_OxRed_cen"/>
</dbReference>
<dbReference type="RefSeq" id="WP_044038007.1">
    <property type="nucleotide sequence ID" value="NZ_HG917868.1"/>
</dbReference>
<dbReference type="InterPro" id="IPR002880">
    <property type="entry name" value="Pyrv_Fd/Flavodoxin_OxRdtase_N"/>
</dbReference>
<feature type="binding site" evidence="12">
    <location>
        <position position="755"/>
    </location>
    <ligand>
        <name>[4Fe-4S] cluster</name>
        <dbReference type="ChEBI" id="CHEBI:49883"/>
        <label>1</label>
    </ligand>
</feature>
<feature type="site" description="Important for catalytic activity" evidence="11">
    <location>
        <position position="113"/>
    </location>
</feature>
<dbReference type="OrthoDB" id="9794954at2"/>
<feature type="site" description="Important for catalytic activity" evidence="11">
    <location>
        <position position="998"/>
    </location>
</feature>
<dbReference type="Gene3D" id="3.40.50.970">
    <property type="match status" value="2"/>
</dbReference>
<feature type="binding site" evidence="12">
    <location>
        <position position="1073"/>
    </location>
    <ligand>
        <name>[4Fe-4S] cluster</name>
        <dbReference type="ChEBI" id="CHEBI:49883"/>
        <label>3</label>
    </ligand>
</feature>
<dbReference type="GO" id="GO:0030976">
    <property type="term" value="F:thiamine pyrophosphate binding"/>
    <property type="evidence" value="ECO:0007669"/>
    <property type="project" value="InterPro"/>
</dbReference>
<dbReference type="FunFam" id="3.40.50.970:FF:000012">
    <property type="entry name" value="Pyruvate:ferredoxin (Flavodoxin) oxidoreductase"/>
    <property type="match status" value="1"/>
</dbReference>
<dbReference type="InterPro" id="IPR009014">
    <property type="entry name" value="Transketo_C/PFOR_II"/>
</dbReference>
<dbReference type="InterPro" id="IPR011895">
    <property type="entry name" value="Pyrv_flavodox_OxRed"/>
</dbReference>
<feature type="binding site" evidence="12">
    <location>
        <position position="840"/>
    </location>
    <ligand>
        <name>[4Fe-4S] cluster</name>
        <dbReference type="ChEBI" id="CHEBI:49883"/>
        <label>3</label>
    </ligand>
</feature>
<dbReference type="Pfam" id="PF01558">
    <property type="entry name" value="POR"/>
    <property type="match status" value="1"/>
</dbReference>
<dbReference type="Pfam" id="PF17147">
    <property type="entry name" value="PFOR_II"/>
    <property type="match status" value="1"/>
</dbReference>
<reference evidence="14 15" key="1">
    <citation type="submission" date="2013-11" db="EMBL/GenBank/DDBJ databases">
        <title>Complete genome sequence of Clostridum sp. M2/40.</title>
        <authorList>
            <person name="Wibberg D."/>
            <person name="Puehler A."/>
            <person name="Schlueter A."/>
        </authorList>
    </citation>
    <scope>NUCLEOTIDE SEQUENCE [LARGE SCALE GENOMIC DNA]</scope>
    <source>
        <strain evidence="15">M2/40</strain>
    </source>
</reference>
<dbReference type="InterPro" id="IPR037112">
    <property type="entry name" value="Pyrv-flavodox_OxR_EKR_sf"/>
</dbReference>
<feature type="binding site" evidence="10">
    <location>
        <position position="63"/>
    </location>
    <ligand>
        <name>thiamine diphosphate</name>
        <dbReference type="ChEBI" id="CHEBI:58937"/>
    </ligand>
</feature>
<dbReference type="GO" id="GO:0005506">
    <property type="term" value="F:iron ion binding"/>
    <property type="evidence" value="ECO:0007669"/>
    <property type="project" value="InterPro"/>
</dbReference>
<dbReference type="InterPro" id="IPR017896">
    <property type="entry name" value="4Fe4S_Fe-S-bd"/>
</dbReference>
<evidence type="ECO:0000256" key="10">
    <source>
        <dbReference type="PIRSR" id="PIRSR000159-1"/>
    </source>
</evidence>
<dbReference type="FunFam" id="3.40.50.920:FF:000007">
    <property type="entry name" value="Pyruvate:ferredoxin (Flavodoxin) oxidoreductase"/>
    <property type="match status" value="1"/>
</dbReference>
<dbReference type="GO" id="GO:0006979">
    <property type="term" value="P:response to oxidative stress"/>
    <property type="evidence" value="ECO:0007669"/>
    <property type="project" value="TreeGrafter"/>
</dbReference>
<dbReference type="InterPro" id="IPR033412">
    <property type="entry name" value="PFOR_II"/>
</dbReference>
<dbReference type="CDD" id="cd03377">
    <property type="entry name" value="TPP_PFOR_PNO"/>
    <property type="match status" value="1"/>
</dbReference>
<comment type="catalytic activity">
    <reaction evidence="9">
        <text>2 oxidized [2Fe-2S]-[ferredoxin] + pyruvate + CoA = 2 reduced [2Fe-2S]-[ferredoxin] + acetyl-CoA + CO2 + H(+)</text>
        <dbReference type="Rhea" id="RHEA:12765"/>
        <dbReference type="Rhea" id="RHEA-COMP:10000"/>
        <dbReference type="Rhea" id="RHEA-COMP:10001"/>
        <dbReference type="ChEBI" id="CHEBI:15361"/>
        <dbReference type="ChEBI" id="CHEBI:15378"/>
        <dbReference type="ChEBI" id="CHEBI:16526"/>
        <dbReference type="ChEBI" id="CHEBI:33737"/>
        <dbReference type="ChEBI" id="CHEBI:33738"/>
        <dbReference type="ChEBI" id="CHEBI:57287"/>
        <dbReference type="ChEBI" id="CHEBI:57288"/>
        <dbReference type="EC" id="1.2.7.1"/>
    </reaction>
</comment>
<dbReference type="InterPro" id="IPR029061">
    <property type="entry name" value="THDP-binding"/>
</dbReference>
<dbReference type="SMART" id="SM00890">
    <property type="entry name" value="EKR"/>
    <property type="match status" value="1"/>
</dbReference>
<evidence type="ECO:0000256" key="8">
    <source>
        <dbReference type="ARBA" id="ARBA00023014"/>
    </source>
</evidence>
<dbReference type="GO" id="GO:0019164">
    <property type="term" value="F:pyruvate synthase activity"/>
    <property type="evidence" value="ECO:0007669"/>
    <property type="project" value="UniProtKB-EC"/>
</dbReference>
<evidence type="ECO:0000256" key="1">
    <source>
        <dbReference type="ARBA" id="ARBA00009032"/>
    </source>
</evidence>
<dbReference type="EC" id="1.2.7.1" evidence="9"/>
<keyword evidence="15" id="KW-1185">Reference proteome</keyword>
<feature type="site" description="Important for catalytic activity" evidence="11">
    <location>
        <position position="30"/>
    </location>
</feature>
<name>W6RWG5_9CLOT</name>
<dbReference type="FunFam" id="3.40.50.970:FF:000041">
    <property type="entry name" value="Pyruvate:ferredoxin (Flavodoxin) oxidoreductase"/>
    <property type="match status" value="1"/>
</dbReference>
<evidence type="ECO:0000256" key="7">
    <source>
        <dbReference type="ARBA" id="ARBA00023004"/>
    </source>
</evidence>
<dbReference type="CDD" id="cd07034">
    <property type="entry name" value="TPP_PYR_PFOR_IOR-alpha_like"/>
    <property type="match status" value="1"/>
</dbReference>
<keyword evidence="5 9" id="KW-0249">Electron transport</keyword>
<feature type="binding site" evidence="12">
    <location>
        <position position="748"/>
    </location>
    <ligand>
        <name>[4Fe-4S] cluster</name>
        <dbReference type="ChEBI" id="CHEBI:49883"/>
        <label>2</label>
    </ligand>
</feature>
<dbReference type="SUPFAM" id="SSF52922">
    <property type="entry name" value="TK C-terminal domain-like"/>
    <property type="match status" value="1"/>
</dbReference>
<feature type="binding site" evidence="10">
    <location>
        <begin position="993"/>
        <end position="998"/>
    </location>
    <ligand>
        <name>thiamine diphosphate</name>
        <dbReference type="ChEBI" id="CHEBI:58937"/>
    </ligand>
</feature>
<evidence type="ECO:0000256" key="4">
    <source>
        <dbReference type="ARBA" id="ARBA00022723"/>
    </source>
</evidence>
<proteinExistence type="inferred from homology"/>
<keyword evidence="14" id="KW-0670">Pyruvate</keyword>
<dbReference type="SUPFAM" id="SSF54862">
    <property type="entry name" value="4Fe-4S ferredoxins"/>
    <property type="match status" value="1"/>
</dbReference>
<dbReference type="Pfam" id="PF02775">
    <property type="entry name" value="TPP_enzyme_C"/>
    <property type="match status" value="1"/>
</dbReference>
<dbReference type="Proteomes" id="UP000019426">
    <property type="component" value="Chromosome M2/40_rep1"/>
</dbReference>
<comment type="cofactor">
    <cofactor evidence="12">
        <name>[4Fe-4S] cluster</name>
        <dbReference type="ChEBI" id="CHEBI:49883"/>
    </cofactor>
    <text evidence="12">Binds 3 [4Fe-4S] clusters per subunit.</text>
</comment>
<dbReference type="Gene3D" id="4.10.780.10">
    <property type="entry name" value="Pyruvate-flavodoxin oxidoreductase, EKR domain"/>
    <property type="match status" value="1"/>
</dbReference>
<evidence type="ECO:0000256" key="2">
    <source>
        <dbReference type="ARBA" id="ARBA00022448"/>
    </source>
</evidence>
<accession>W6RWG5</accession>
<feature type="binding site" evidence="12">
    <location>
        <position position="694"/>
    </location>
    <ligand>
        <name>[4Fe-4S] cluster</name>
        <dbReference type="ChEBI" id="CHEBI:49883"/>
        <label>1</label>
    </ligand>
</feature>
<feature type="site" description="Important for catalytic activity" evidence="11">
    <location>
        <position position="63"/>
    </location>
</feature>
<evidence type="ECO:0000259" key="13">
    <source>
        <dbReference type="PROSITE" id="PS51379"/>
    </source>
</evidence>
<dbReference type="FunFam" id="3.40.920.10:FF:000001">
    <property type="entry name" value="Pyruvate:ferredoxin (Flavodoxin) oxidoreductase"/>
    <property type="match status" value="1"/>
</dbReference>
<dbReference type="eggNOG" id="COG1013">
    <property type="taxonomic scope" value="Bacteria"/>
</dbReference>
<dbReference type="SUPFAM" id="SSF52518">
    <property type="entry name" value="Thiamin diphosphate-binding fold (THDP-binding)"/>
    <property type="match status" value="2"/>
</dbReference>
<keyword evidence="6 9" id="KW-0560">Oxidoreductase</keyword>
<keyword evidence="3 12" id="KW-0004">4Fe-4S</keyword>
<dbReference type="eggNOG" id="COG0674">
    <property type="taxonomic scope" value="Bacteria"/>
</dbReference>
<dbReference type="SUPFAM" id="SSF53323">
    <property type="entry name" value="Pyruvate-ferredoxin oxidoreductase, PFOR, domain III"/>
    <property type="match status" value="1"/>
</dbReference>
<feature type="domain" description="4Fe-4S ferredoxin-type" evidence="13">
    <location>
        <begin position="682"/>
        <end position="711"/>
    </location>
</feature>
<dbReference type="FunFam" id="3.30.70.20:FF:000022">
    <property type="entry name" value="Pyruvate:ferredoxin (Flavodoxin) oxidoreductase"/>
    <property type="match status" value="1"/>
</dbReference>
<evidence type="ECO:0000313" key="15">
    <source>
        <dbReference type="Proteomes" id="UP000019426"/>
    </source>
</evidence>
<keyword evidence="8 12" id="KW-0411">Iron-sulfur</keyword>
<comment type="similarity">
    <text evidence="1 9">Belongs to the pyruvate:ferredoxin/flavodoxin oxidoreductase family.</text>
</comment>
<dbReference type="eggNOG" id="COG1014">
    <property type="taxonomic scope" value="Bacteria"/>
</dbReference>
<feature type="binding site" evidence="12">
    <location>
        <position position="815"/>
    </location>
    <ligand>
        <name>[4Fe-4S] cluster</name>
        <dbReference type="ChEBI" id="CHEBI:49883"/>
        <label>3</label>
    </ligand>
</feature>
<feature type="binding site" evidence="12">
    <location>
        <position position="745"/>
    </location>
    <ligand>
        <name>[4Fe-4S] cluster</name>
        <dbReference type="ChEBI" id="CHEBI:49883"/>
        <label>2</label>
    </ligand>
</feature>
<dbReference type="NCBIfam" id="TIGR02176">
    <property type="entry name" value="pyruv_ox_red"/>
    <property type="match status" value="1"/>
</dbReference>
<dbReference type="Gene3D" id="3.40.50.920">
    <property type="match status" value="1"/>
</dbReference>
<feature type="domain" description="4Fe-4S ferredoxin-type" evidence="13">
    <location>
        <begin position="736"/>
        <end position="767"/>
    </location>
</feature>
<dbReference type="PROSITE" id="PS51379">
    <property type="entry name" value="4FE4S_FER_2"/>
    <property type="match status" value="2"/>
</dbReference>
<dbReference type="Pfam" id="PF10371">
    <property type="entry name" value="EKR"/>
    <property type="match status" value="1"/>
</dbReference>
<dbReference type="InterPro" id="IPR019456">
    <property type="entry name" value="Pyrv-flavodox_OxRtase_EKR"/>
</dbReference>
<keyword evidence="2 9" id="KW-0813">Transport</keyword>
<feature type="binding site" evidence="12">
    <location>
        <position position="812"/>
    </location>
    <ligand>
        <name>[4Fe-4S] cluster</name>
        <dbReference type="ChEBI" id="CHEBI:49883"/>
        <label>3</label>
    </ligand>
</feature>
<keyword evidence="7 12" id="KW-0408">Iron</keyword>
<dbReference type="PIRSF" id="PIRSF000159">
    <property type="entry name" value="NifJ"/>
    <property type="match status" value="1"/>
</dbReference>
<evidence type="ECO:0000256" key="3">
    <source>
        <dbReference type="ARBA" id="ARBA00022485"/>
    </source>
</evidence>
<dbReference type="PANTHER" id="PTHR32154:SF0">
    <property type="entry name" value="PYRUVATE-FLAVODOXIN OXIDOREDUCTASE-RELATED"/>
    <property type="match status" value="1"/>
</dbReference>
<feature type="binding site" evidence="12">
    <location>
        <position position="691"/>
    </location>
    <ligand>
        <name>[4Fe-4S] cluster</name>
        <dbReference type="ChEBI" id="CHEBI:49883"/>
        <label>1</label>
    </ligand>
</feature>
<dbReference type="PANTHER" id="PTHR32154">
    <property type="entry name" value="PYRUVATE-FLAVODOXIN OXIDOREDUCTASE-RELATED"/>
    <property type="match status" value="1"/>
</dbReference>
<dbReference type="AlphaFoldDB" id="W6RWG5"/>
<dbReference type="STRING" id="1216932.CM240_1555"/>
<feature type="binding site" evidence="10">
    <location>
        <begin position="964"/>
        <end position="967"/>
    </location>
    <ligand>
        <name>thiamine diphosphate</name>
        <dbReference type="ChEBI" id="CHEBI:58937"/>
    </ligand>
</feature>
<organism evidence="14 15">
    <name type="scientific">Clostridium bornimense</name>
    <dbReference type="NCBI Taxonomy" id="1216932"/>
    <lineage>
        <taxon>Bacteria</taxon>
        <taxon>Bacillati</taxon>
        <taxon>Bacillota</taxon>
        <taxon>Clostridia</taxon>
        <taxon>Eubacteriales</taxon>
        <taxon>Clostridiaceae</taxon>
        <taxon>Clostridium</taxon>
    </lineage>
</organism>
<dbReference type="PATRIC" id="fig|1216932.3.peg.1547"/>
<sequence length="1172" mass="130114">MRNMKTMDGNTAAAYIAYAFTEVAAIYPITPSSPMAESFDEWMSKEKKNIFGQKVKVMEMQSEAGAAGALHGSLQSGALTTTFTASQGLLLMIPNMYKIAGELLPCVFHVSARAIATSALNIFGDHSDVMATRQTGFAMLAESSVQEVMDLSAVAHLASIEGRIPFINFFDGFRTSHEIQKIEVLEYDELKEMINVDAVNDFRRRALNPDHPVTRGSAENPDIYFQQRETCNEYYDKLPAIVEKYMEKINKITGKSYGLFNYYGAKDAERVIIAMGSICELCEEVVDYLNENGEKVGLINVHLYRPFSNEYLLKILPNTVKKIAVLDRTKEPGSKGEPLYLDVVNAFFGKKDSPIIVGGRYGIGSKDTTPAHIIGVFNNLLKDEPKNYFTVGIVDDVTFTSIDSGEDIDTTPEGTKACKFWGLGSDGTVGANKSAIKIIGDHTDMYAQGYFAYDSKKSGGITISHLRFGKNKIKSPYLINKADFIACHNQSYVYKYNILNDIKEGGTFLLNTVWNEKELESKLPAHYKRVLANKKVKFYTINAVKIAQEIGLGGRINMIMQSAFFKLSNIIPIEEAIKYLKEAVVTSYGKKGQKVIDMNFEAIDRGVQSIVNISIPEEWKEAKDIEISEAKKVPSFIKNILQPINKQEGDKITVGDLVKNGMVDGTLPAGTAAYEKRGIAINVPEWQIDKCIQCNQCSYVCPHATIRPFLMDEEEIKNAPEGFETKNAVGAKGLNYRIAVDVLDCTGCGNCAEVCPAKDKALIMKPIETQMDKQEIWDYAKNEVKVKKNPMKKETVKGSQFETPLIEFSGACAGCGETPYAKIVTQLFGDRMMVANATGCSSIWGASVPATPYTVNDRGHGPAWANSLFEDNAEFGLGMLLGTKHVRDGLCEKVKRALDLDISVELKDAMEDWINNIDNSNETRLRSEKLISILEVEKDKDPLLEEIYKDKDFFIKRSQWIFGGDGWAYDIGYGGLDHVIASGENVNILVFDTEIYSNTGGQASKSSPAAAVAKFAASGKRTKKKDLGMMAMSYGYVYVAQIAMGADKNQTLKAIAEAEAYDGPSLIIAYAPCISHGIKAGMVSSQEETRRAVNCGYWSLYRYNPELKDTEKNPFILDSKEPKWDEFEDFLMGEVRFASLKKSFPDVADELFKKTKKDAMDRLASYKRLAMD</sequence>
<evidence type="ECO:0000256" key="12">
    <source>
        <dbReference type="PIRSR" id="PIRSR000159-50"/>
    </source>
</evidence>
<dbReference type="EMBL" id="HG917868">
    <property type="protein sequence ID" value="CDM68713.1"/>
    <property type="molecule type" value="Genomic_DNA"/>
</dbReference>
<dbReference type="Pfam" id="PF12838">
    <property type="entry name" value="Fer4_7"/>
    <property type="match status" value="1"/>
</dbReference>
<evidence type="ECO:0000256" key="5">
    <source>
        <dbReference type="ARBA" id="ARBA00022982"/>
    </source>
</evidence>
<dbReference type="KEGG" id="clt:CM240_1555"/>
<keyword evidence="4 12" id="KW-0479">Metal-binding</keyword>
<evidence type="ECO:0000313" key="14">
    <source>
        <dbReference type="EMBL" id="CDM68713.1"/>
    </source>
</evidence>
<feature type="binding site" evidence="10">
    <location>
        <position position="113"/>
    </location>
    <ligand>
        <name>pyruvate</name>
        <dbReference type="ChEBI" id="CHEBI:15361"/>
    </ligand>
</feature>
<feature type="binding site" evidence="12">
    <location>
        <position position="751"/>
    </location>
    <ligand>
        <name>[4Fe-4S] cluster</name>
        <dbReference type="ChEBI" id="CHEBI:49883"/>
        <label>2</label>
    </ligand>
</feature>
<dbReference type="InterPro" id="IPR011766">
    <property type="entry name" value="TPP_enzyme_TPP-bd"/>
</dbReference>
<dbReference type="GO" id="GO:0051539">
    <property type="term" value="F:4 iron, 4 sulfur cluster binding"/>
    <property type="evidence" value="ECO:0007669"/>
    <property type="project" value="UniProtKB-KW"/>
</dbReference>